<dbReference type="STRING" id="443610.VE25_17795"/>
<keyword evidence="4" id="KW-1185">Reference proteome</keyword>
<evidence type="ECO:0000313" key="4">
    <source>
        <dbReference type="Proteomes" id="UP000033632"/>
    </source>
</evidence>
<organism evidence="3 4">
    <name type="scientific">Devosia geojensis</name>
    <dbReference type="NCBI Taxonomy" id="443610"/>
    <lineage>
        <taxon>Bacteria</taxon>
        <taxon>Pseudomonadati</taxon>
        <taxon>Pseudomonadota</taxon>
        <taxon>Alphaproteobacteria</taxon>
        <taxon>Hyphomicrobiales</taxon>
        <taxon>Devosiaceae</taxon>
        <taxon>Devosia</taxon>
    </lineage>
</organism>
<sequence length="267" mass="29900">MTDTPAPALPVINMFWTGERLHPFARLSMVSYLAAGHRVHLHCYETVKDVPEGIALVDAAETVEEAYATSLLGGRRGAPAMLADYFRLQLQAGGKGIWSDADMVCVKPVRLDAGQPLFGRQDAKTLNNALLYLPAESPIIADILAGFAPNVIPSWLNFNRKRQLWMKRLIGQRFGPTDHYWGTFGPQALTALARKHGVFHQAAPVEVFYPYDHTRAREVFEPDTDIAQFVTDETLCFHLWNEKLRDIRNERPASTSAIGRLLARYGL</sequence>
<dbReference type="InterPro" id="IPR051981">
    <property type="entry name" value="Glycosyltransf_32"/>
</dbReference>
<dbReference type="InterPro" id="IPR029044">
    <property type="entry name" value="Nucleotide-diphossugar_trans"/>
</dbReference>
<keyword evidence="1" id="KW-0808">Transferase</keyword>
<dbReference type="Gene3D" id="3.90.550.20">
    <property type="match status" value="1"/>
</dbReference>
<gene>
    <name evidence="3" type="ORF">VE25_17795</name>
</gene>
<name>A0A0F5FNQ5_9HYPH</name>
<comment type="caution">
    <text evidence="3">The sequence shown here is derived from an EMBL/GenBank/DDBJ whole genome shotgun (WGS) entry which is preliminary data.</text>
</comment>
<dbReference type="PATRIC" id="fig|443610.3.peg.1860"/>
<dbReference type="SUPFAM" id="SSF53448">
    <property type="entry name" value="Nucleotide-diphospho-sugar transferases"/>
    <property type="match status" value="1"/>
</dbReference>
<dbReference type="PANTHER" id="PTHR12042:SF21">
    <property type="entry name" value="ALPHA1,4-GALACTOSYLTRANSFERASE 1-RELATED"/>
    <property type="match status" value="1"/>
</dbReference>
<dbReference type="AlphaFoldDB" id="A0A0F5FNQ5"/>
<dbReference type="Pfam" id="PF04572">
    <property type="entry name" value="Gb3_synth"/>
    <property type="match status" value="1"/>
</dbReference>
<feature type="domain" description="Alpha 1,4-glycosyltransferase" evidence="2">
    <location>
        <begin position="181"/>
        <end position="265"/>
    </location>
</feature>
<proteinExistence type="predicted"/>
<dbReference type="EMBL" id="JZEX01000148">
    <property type="protein sequence ID" value="KKB10476.1"/>
    <property type="molecule type" value="Genomic_DNA"/>
</dbReference>
<evidence type="ECO:0000259" key="2">
    <source>
        <dbReference type="Pfam" id="PF04572"/>
    </source>
</evidence>
<dbReference type="RefSeq" id="WP_046110009.1">
    <property type="nucleotide sequence ID" value="NZ_JZEX01000148.1"/>
</dbReference>
<dbReference type="GO" id="GO:0016758">
    <property type="term" value="F:hexosyltransferase activity"/>
    <property type="evidence" value="ECO:0007669"/>
    <property type="project" value="TreeGrafter"/>
</dbReference>
<dbReference type="InterPro" id="IPR007652">
    <property type="entry name" value="A1-4-GlycosylTfrase_dom"/>
</dbReference>
<protein>
    <recommendedName>
        <fullName evidence="2">Alpha 1,4-glycosyltransferase domain-containing protein</fullName>
    </recommendedName>
</protein>
<reference evidence="3 4" key="1">
    <citation type="submission" date="2015-03" db="EMBL/GenBank/DDBJ databases">
        <authorList>
            <person name="Hassan Y.I."/>
            <person name="Lepp D."/>
            <person name="Li X.-Z."/>
            <person name="Zhou T."/>
        </authorList>
    </citation>
    <scope>NUCLEOTIDE SEQUENCE [LARGE SCALE GENOMIC DNA]</scope>
    <source>
        <strain evidence="3 4">BD-c194</strain>
    </source>
</reference>
<accession>A0A0F5FNQ5</accession>
<dbReference type="GO" id="GO:0006688">
    <property type="term" value="P:glycosphingolipid biosynthetic process"/>
    <property type="evidence" value="ECO:0007669"/>
    <property type="project" value="TreeGrafter"/>
</dbReference>
<dbReference type="Proteomes" id="UP000033632">
    <property type="component" value="Unassembled WGS sequence"/>
</dbReference>
<dbReference type="GO" id="GO:0016020">
    <property type="term" value="C:membrane"/>
    <property type="evidence" value="ECO:0007669"/>
    <property type="project" value="GOC"/>
</dbReference>
<evidence type="ECO:0000313" key="3">
    <source>
        <dbReference type="EMBL" id="KKB10476.1"/>
    </source>
</evidence>
<dbReference type="OrthoDB" id="5354021at2"/>
<evidence type="ECO:0000256" key="1">
    <source>
        <dbReference type="ARBA" id="ARBA00022679"/>
    </source>
</evidence>
<dbReference type="PANTHER" id="PTHR12042">
    <property type="entry name" value="LACTOSYLCERAMIDE 4-ALPHA-GALACTOSYLTRANSFERASE ALPHA- 1,4-GALACTOSYLTRANSFERASE"/>
    <property type="match status" value="1"/>
</dbReference>